<dbReference type="AlphaFoldDB" id="A0A517QIP5"/>
<keyword evidence="4" id="KW-1185">Reference proteome</keyword>
<feature type="region of interest" description="Disordered" evidence="1">
    <location>
        <begin position="339"/>
        <end position="448"/>
    </location>
</feature>
<dbReference type="Proteomes" id="UP000315724">
    <property type="component" value="Chromosome"/>
</dbReference>
<accession>A0A517QIP5</accession>
<keyword evidence="2" id="KW-0732">Signal</keyword>
<feature type="compositionally biased region" description="Basic and acidic residues" evidence="1">
    <location>
        <begin position="382"/>
        <end position="436"/>
    </location>
</feature>
<organism evidence="3 4">
    <name type="scientific">Thalassoglobus polymorphus</name>
    <dbReference type="NCBI Taxonomy" id="2527994"/>
    <lineage>
        <taxon>Bacteria</taxon>
        <taxon>Pseudomonadati</taxon>
        <taxon>Planctomycetota</taxon>
        <taxon>Planctomycetia</taxon>
        <taxon>Planctomycetales</taxon>
        <taxon>Planctomycetaceae</taxon>
        <taxon>Thalassoglobus</taxon>
    </lineage>
</organism>
<dbReference type="RefSeq" id="WP_145195938.1">
    <property type="nucleotide sequence ID" value="NZ_CP036267.1"/>
</dbReference>
<evidence type="ECO:0000313" key="4">
    <source>
        <dbReference type="Proteomes" id="UP000315724"/>
    </source>
</evidence>
<evidence type="ECO:0000313" key="3">
    <source>
        <dbReference type="EMBL" id="QDT31407.1"/>
    </source>
</evidence>
<proteinExistence type="predicted"/>
<evidence type="ECO:0000256" key="2">
    <source>
        <dbReference type="SAM" id="SignalP"/>
    </source>
</evidence>
<dbReference type="KEGG" id="tpol:Mal48_06400"/>
<evidence type="ECO:0000256" key="1">
    <source>
        <dbReference type="SAM" id="MobiDB-lite"/>
    </source>
</evidence>
<feature type="compositionally biased region" description="Basic and acidic residues" evidence="1">
    <location>
        <begin position="343"/>
        <end position="353"/>
    </location>
</feature>
<protein>
    <submittedName>
        <fullName evidence="3">Uncharacterized protein</fullName>
    </submittedName>
</protein>
<dbReference type="EMBL" id="CP036267">
    <property type="protein sequence ID" value="QDT31407.1"/>
    <property type="molecule type" value="Genomic_DNA"/>
</dbReference>
<gene>
    <name evidence="3" type="ORF">Mal48_06400</name>
</gene>
<sequence precursor="true">MHKNRVRIWLLCSMLLALGLAPFIASGDQEVEQQLDHNRQTIARMSPSERERLDRNFKAYQQMSPEKIESLNTFHTSLESDSSGDLKVALDLYEEWLTTIEPHQRDQLKETVDPLQRIELIREIRKGQRQREATAAMRSMPNYRWRGGPLHRTPTLKPEELARIMEKIESLENHKLSDENRSELNRNEGLSRYLTLIKLLKQNTRIREQDRSKIPPHVVPELFQTFEALTPFLREKGENEIVKNYLLDGKEWNGKDITTLRVQGVLIKSMIEQAIASRKQSKIPNQAEIESYFNSLDEETQNSLMELEGIDFYTALNTQINPKEDPESIDLRSIWETFYPNRGDSRRSGDRGRSGGPRGTPRGERPPGEGGPRGPGSESGEPEPRGRGERSPDERGLRPRGPLDRDDGPPPFREGFRPLRDDKPTESLSPRPDDSGTRPQRPSTEDKQ</sequence>
<feature type="chain" id="PRO_5021875078" evidence="2">
    <location>
        <begin position="28"/>
        <end position="448"/>
    </location>
</feature>
<reference evidence="3 4" key="1">
    <citation type="submission" date="2019-02" db="EMBL/GenBank/DDBJ databases">
        <title>Deep-cultivation of Planctomycetes and their phenomic and genomic characterization uncovers novel biology.</title>
        <authorList>
            <person name="Wiegand S."/>
            <person name="Jogler M."/>
            <person name="Boedeker C."/>
            <person name="Pinto D."/>
            <person name="Vollmers J."/>
            <person name="Rivas-Marin E."/>
            <person name="Kohn T."/>
            <person name="Peeters S.H."/>
            <person name="Heuer A."/>
            <person name="Rast P."/>
            <person name="Oberbeckmann S."/>
            <person name="Bunk B."/>
            <person name="Jeske O."/>
            <person name="Meyerdierks A."/>
            <person name="Storesund J.E."/>
            <person name="Kallscheuer N."/>
            <person name="Luecker S."/>
            <person name="Lage O.M."/>
            <person name="Pohl T."/>
            <person name="Merkel B.J."/>
            <person name="Hornburger P."/>
            <person name="Mueller R.-W."/>
            <person name="Bruemmer F."/>
            <person name="Labrenz M."/>
            <person name="Spormann A.M."/>
            <person name="Op den Camp H."/>
            <person name="Overmann J."/>
            <person name="Amann R."/>
            <person name="Jetten M.S.M."/>
            <person name="Mascher T."/>
            <person name="Medema M.H."/>
            <person name="Devos D.P."/>
            <person name="Kaster A.-K."/>
            <person name="Ovreas L."/>
            <person name="Rohde M."/>
            <person name="Galperin M.Y."/>
            <person name="Jogler C."/>
        </authorList>
    </citation>
    <scope>NUCLEOTIDE SEQUENCE [LARGE SCALE GENOMIC DNA]</scope>
    <source>
        <strain evidence="3 4">Mal48</strain>
    </source>
</reference>
<name>A0A517QIP5_9PLAN</name>
<feature type="signal peptide" evidence="2">
    <location>
        <begin position="1"/>
        <end position="27"/>
    </location>
</feature>
<dbReference type="OrthoDB" id="253103at2"/>